<dbReference type="EMBL" id="NIZW01000014">
    <property type="protein sequence ID" value="PHQ33936.1"/>
    <property type="molecule type" value="Genomic_DNA"/>
</dbReference>
<gene>
    <name evidence="1" type="ORF">CEE69_18750</name>
</gene>
<accession>A0A2G1W4I6</accession>
<evidence type="ECO:0000313" key="1">
    <source>
        <dbReference type="EMBL" id="PHQ33936.1"/>
    </source>
</evidence>
<comment type="caution">
    <text evidence="1">The sequence shown here is derived from an EMBL/GenBank/DDBJ whole genome shotgun (WGS) entry which is preliminary data.</text>
</comment>
<proteinExistence type="predicted"/>
<reference evidence="1 2" key="1">
    <citation type="submission" date="2017-06" db="EMBL/GenBank/DDBJ databases">
        <title>Description of Rhodopirellula bahusiensis sp. nov.</title>
        <authorList>
            <person name="Kizina J."/>
            <person name="Harder J."/>
        </authorList>
    </citation>
    <scope>NUCLEOTIDE SEQUENCE [LARGE SCALE GENOMIC DNA]</scope>
    <source>
        <strain evidence="1 2">SWK21</strain>
    </source>
</reference>
<keyword evidence="2" id="KW-1185">Reference proteome</keyword>
<organism evidence="1 2">
    <name type="scientific">Rhodopirellula bahusiensis</name>
    <dbReference type="NCBI Taxonomy" id="2014065"/>
    <lineage>
        <taxon>Bacteria</taxon>
        <taxon>Pseudomonadati</taxon>
        <taxon>Planctomycetota</taxon>
        <taxon>Planctomycetia</taxon>
        <taxon>Pirellulales</taxon>
        <taxon>Pirellulaceae</taxon>
        <taxon>Rhodopirellula</taxon>
    </lineage>
</organism>
<dbReference type="Proteomes" id="UP000225740">
    <property type="component" value="Unassembled WGS sequence"/>
</dbReference>
<evidence type="ECO:0000313" key="2">
    <source>
        <dbReference type="Proteomes" id="UP000225740"/>
    </source>
</evidence>
<evidence type="ECO:0008006" key="3">
    <source>
        <dbReference type="Google" id="ProtNLM"/>
    </source>
</evidence>
<sequence>MVRVRMANEWGIAYGCSNAIARDTLIRMTDTSSTVRSLRRVFRESIVARDLAEPLASFDDTAALDTLREFMLDRPLSVLGIRHKGVVAGLLHQDQIDDRPINEQMLPLAEVAVVETTTPVQQVVGLLDETSFVLVSTLGQPVGVIMRGDLEKPPMRMWLFGTITLFEMSITRVLQQALPSDAWRELLSPTRIEKAEQLQAERVRRNQQVQLVDCLQLSDKGQLFAKSDELRKLFWNRSRNEIRRIVKELESLRNNLAHSQPYTQENWNAILRLAGSLDGFLSNQTEYVATDSLQPYESDEIR</sequence>
<protein>
    <recommendedName>
        <fullName evidence="3">CBS domain-containing protein</fullName>
    </recommendedName>
</protein>
<dbReference type="OrthoDB" id="187317at2"/>
<dbReference type="AlphaFoldDB" id="A0A2G1W4I6"/>
<name>A0A2G1W4I6_9BACT</name>